<dbReference type="InterPro" id="IPR013785">
    <property type="entry name" value="Aldolase_TIM"/>
</dbReference>
<dbReference type="Pfam" id="PF00697">
    <property type="entry name" value="PRAI"/>
    <property type="match status" value="1"/>
</dbReference>
<dbReference type="CDD" id="cd00405">
    <property type="entry name" value="PRAI"/>
    <property type="match status" value="1"/>
</dbReference>
<evidence type="ECO:0000256" key="5">
    <source>
        <dbReference type="ARBA" id="ARBA00022605"/>
    </source>
</evidence>
<comment type="similarity">
    <text evidence="9">Belongs to the TrpF family.</text>
</comment>
<comment type="pathway">
    <text evidence="2 9">Amino-acid biosynthesis; L-tryptophan biosynthesis; L-tryptophan from chorismate: step 3/5.</text>
</comment>
<dbReference type="Gene3D" id="3.20.20.70">
    <property type="entry name" value="Aldolase class I"/>
    <property type="match status" value="1"/>
</dbReference>
<dbReference type="GO" id="GO:0004640">
    <property type="term" value="F:phosphoribosylanthranilate isomerase activity"/>
    <property type="evidence" value="ECO:0007669"/>
    <property type="project" value="UniProtKB-UniRule"/>
</dbReference>
<evidence type="ECO:0000256" key="1">
    <source>
        <dbReference type="ARBA" id="ARBA00001164"/>
    </source>
</evidence>
<dbReference type="GO" id="GO:0000162">
    <property type="term" value="P:L-tryptophan biosynthetic process"/>
    <property type="evidence" value="ECO:0007669"/>
    <property type="project" value="UniProtKB-UniRule"/>
</dbReference>
<keyword evidence="12" id="KW-1185">Reference proteome</keyword>
<dbReference type="RefSeq" id="WP_251222395.1">
    <property type="nucleotide sequence ID" value="NZ_JAMBOL010000003.1"/>
</dbReference>
<dbReference type="Proteomes" id="UP001139179">
    <property type="component" value="Unassembled WGS sequence"/>
</dbReference>
<name>A0A9X2IPI0_9BACI</name>
<dbReference type="AlphaFoldDB" id="A0A9X2IPI0"/>
<gene>
    <name evidence="9" type="primary">trpF</name>
    <name evidence="11" type="ORF">M3202_05790</name>
</gene>
<dbReference type="EMBL" id="JAMBOL010000003">
    <property type="protein sequence ID" value="MCM3713588.1"/>
    <property type="molecule type" value="Genomic_DNA"/>
</dbReference>
<evidence type="ECO:0000313" key="12">
    <source>
        <dbReference type="Proteomes" id="UP001139179"/>
    </source>
</evidence>
<keyword evidence="8 9" id="KW-0413">Isomerase</keyword>
<keyword evidence="6 9" id="KW-0822">Tryptophan biosynthesis</keyword>
<proteinExistence type="inferred from homology"/>
<keyword evidence="7 9" id="KW-0057">Aromatic amino acid biosynthesis</keyword>
<dbReference type="InterPro" id="IPR011060">
    <property type="entry name" value="RibuloseP-bd_barrel"/>
</dbReference>
<comment type="caution">
    <text evidence="11">The sequence shown here is derived from an EMBL/GenBank/DDBJ whole genome shotgun (WGS) entry which is preliminary data.</text>
</comment>
<evidence type="ECO:0000256" key="3">
    <source>
        <dbReference type="ARBA" id="ARBA00012572"/>
    </source>
</evidence>
<evidence type="ECO:0000256" key="6">
    <source>
        <dbReference type="ARBA" id="ARBA00022822"/>
    </source>
</evidence>
<reference evidence="11" key="1">
    <citation type="submission" date="2022-05" db="EMBL/GenBank/DDBJ databases">
        <title>Comparative Genomics of Spacecraft Associated Microbes.</title>
        <authorList>
            <person name="Tran M.T."/>
            <person name="Wright A."/>
            <person name="Seuylemezian A."/>
            <person name="Eisen J."/>
            <person name="Coil D."/>
        </authorList>
    </citation>
    <scope>NUCLEOTIDE SEQUENCE</scope>
    <source>
        <strain evidence="11">214.1.1</strain>
    </source>
</reference>
<dbReference type="EC" id="5.3.1.24" evidence="3 9"/>
<dbReference type="InterPro" id="IPR001240">
    <property type="entry name" value="PRAI_dom"/>
</dbReference>
<dbReference type="SUPFAM" id="SSF51366">
    <property type="entry name" value="Ribulose-phoshate binding barrel"/>
    <property type="match status" value="1"/>
</dbReference>
<evidence type="ECO:0000256" key="7">
    <source>
        <dbReference type="ARBA" id="ARBA00023141"/>
    </source>
</evidence>
<sequence length="219" mass="24470">MSPLLKLCGNHSYEDTEIALLSRADYVGFVFAESKRQVTREQVKEWLSRHHGKSRAKIVALFVNASAEQIAATVDGLPIDIIQCHGAETPEQVKEIKKQTGLPVWKVIHHNENALQEMEAYEGIVSGYVVDCKVGKQWGGTGVSFDWNYVPRYITEGRRQKVPVLIAGGIRPENVGELMRYQPDGIDVSSGIEQGGRKSRALVEQLEERMNNHGSDLSR</sequence>
<evidence type="ECO:0000259" key="10">
    <source>
        <dbReference type="Pfam" id="PF00697"/>
    </source>
</evidence>
<dbReference type="NCBIfam" id="NF002301">
    <property type="entry name" value="PRK01222.2-1"/>
    <property type="match status" value="1"/>
</dbReference>
<accession>A0A9X2IPI0</accession>
<protein>
    <recommendedName>
        <fullName evidence="4 9">N-(5'-phosphoribosyl)anthranilate isomerase</fullName>
        <shortName evidence="9">PRAI</shortName>
        <ecNumber evidence="3 9">5.3.1.24</ecNumber>
    </recommendedName>
</protein>
<evidence type="ECO:0000313" key="11">
    <source>
        <dbReference type="EMBL" id="MCM3713588.1"/>
    </source>
</evidence>
<dbReference type="PANTHER" id="PTHR42894">
    <property type="entry name" value="N-(5'-PHOSPHORIBOSYL)ANTHRANILATE ISOMERASE"/>
    <property type="match status" value="1"/>
</dbReference>
<dbReference type="HAMAP" id="MF_00135">
    <property type="entry name" value="PRAI"/>
    <property type="match status" value="1"/>
</dbReference>
<dbReference type="PANTHER" id="PTHR42894:SF1">
    <property type="entry name" value="N-(5'-PHOSPHORIBOSYL)ANTHRANILATE ISOMERASE"/>
    <property type="match status" value="1"/>
</dbReference>
<feature type="domain" description="N-(5'phosphoribosyl) anthranilate isomerase (PRAI)" evidence="10">
    <location>
        <begin position="6"/>
        <end position="208"/>
    </location>
</feature>
<evidence type="ECO:0000256" key="4">
    <source>
        <dbReference type="ARBA" id="ARBA00022272"/>
    </source>
</evidence>
<keyword evidence="5 9" id="KW-0028">Amino-acid biosynthesis</keyword>
<evidence type="ECO:0000256" key="8">
    <source>
        <dbReference type="ARBA" id="ARBA00023235"/>
    </source>
</evidence>
<organism evidence="11 12">
    <name type="scientific">Halalkalibacter oceani</name>
    <dbReference type="NCBI Taxonomy" id="1653776"/>
    <lineage>
        <taxon>Bacteria</taxon>
        <taxon>Bacillati</taxon>
        <taxon>Bacillota</taxon>
        <taxon>Bacilli</taxon>
        <taxon>Bacillales</taxon>
        <taxon>Bacillaceae</taxon>
        <taxon>Halalkalibacter</taxon>
    </lineage>
</organism>
<evidence type="ECO:0000256" key="9">
    <source>
        <dbReference type="HAMAP-Rule" id="MF_00135"/>
    </source>
</evidence>
<evidence type="ECO:0000256" key="2">
    <source>
        <dbReference type="ARBA" id="ARBA00004664"/>
    </source>
</evidence>
<dbReference type="InterPro" id="IPR044643">
    <property type="entry name" value="TrpF_fam"/>
</dbReference>
<comment type="catalytic activity">
    <reaction evidence="1 9">
        <text>N-(5-phospho-beta-D-ribosyl)anthranilate = 1-(2-carboxyphenylamino)-1-deoxy-D-ribulose 5-phosphate</text>
        <dbReference type="Rhea" id="RHEA:21540"/>
        <dbReference type="ChEBI" id="CHEBI:18277"/>
        <dbReference type="ChEBI" id="CHEBI:58613"/>
        <dbReference type="EC" id="5.3.1.24"/>
    </reaction>
</comment>